<dbReference type="GO" id="GO:0005829">
    <property type="term" value="C:cytosol"/>
    <property type="evidence" value="ECO:0007669"/>
    <property type="project" value="TreeGrafter"/>
</dbReference>
<feature type="active site" description="Proton acceptor" evidence="2">
    <location>
        <position position="90"/>
    </location>
</feature>
<gene>
    <name evidence="5" type="primary">YS11</name>
</gene>
<dbReference type="InterPro" id="IPR036568">
    <property type="entry name" value="GGCT-like_sf"/>
</dbReference>
<dbReference type="CDD" id="cd06661">
    <property type="entry name" value="GGCT_like"/>
    <property type="match status" value="1"/>
</dbReference>
<dbReference type="InterPro" id="IPR013024">
    <property type="entry name" value="GGCT-like"/>
</dbReference>
<evidence type="ECO:0000256" key="2">
    <source>
        <dbReference type="PIRSR" id="PIRSR639126-1"/>
    </source>
</evidence>
<reference evidence="5" key="1">
    <citation type="journal article" date="2014" name="BMC Genomics">
        <title>Characterizing the developmental transcriptome of the oriental fruit fly, Bactrocera dorsalis (Diptera: Tephritidae) through comparative genomic analysis with Drosophila melanogaster utilizing modENCODE datasets.</title>
        <authorList>
            <person name="Geib S.M."/>
            <person name="Calla B."/>
            <person name="Hall B."/>
            <person name="Hou S."/>
            <person name="Manoukis N.C."/>
        </authorList>
    </citation>
    <scope>NUCLEOTIDE SEQUENCE</scope>
    <source>
        <strain evidence="5">Punador</strain>
    </source>
</reference>
<dbReference type="SUPFAM" id="SSF110857">
    <property type="entry name" value="Gamma-glutamyl cyclotransferase-like"/>
    <property type="match status" value="1"/>
</dbReference>
<comment type="similarity">
    <text evidence="1 3">Belongs to the gamma-glutamylcyclotransferase family.</text>
</comment>
<keyword evidence="5" id="KW-0808">Transferase</keyword>
<feature type="domain" description="Gamma-glutamylcyclotransferase AIG2-like" evidence="4">
    <location>
        <begin position="12"/>
        <end position="126"/>
    </location>
</feature>
<dbReference type="InterPro" id="IPR039126">
    <property type="entry name" value="GGACT"/>
</dbReference>
<dbReference type="OrthoDB" id="113620at2759"/>
<dbReference type="InterPro" id="IPR009288">
    <property type="entry name" value="AIG2-like_dom"/>
</dbReference>
<evidence type="ECO:0000259" key="4">
    <source>
        <dbReference type="Pfam" id="PF06094"/>
    </source>
</evidence>
<dbReference type="EMBL" id="GAKP01012963">
    <property type="protein sequence ID" value="JAC45989.1"/>
    <property type="molecule type" value="Transcribed_RNA"/>
</dbReference>
<dbReference type="GO" id="GO:0016740">
    <property type="term" value="F:transferase activity"/>
    <property type="evidence" value="ECO:0007669"/>
    <property type="project" value="UniProtKB-KW"/>
</dbReference>
<dbReference type="PANTHER" id="PTHR12510:SF4">
    <property type="entry name" value="GAMMA-GLUTAMYLAMINECYCLOTRANSFERASE"/>
    <property type="match status" value="1"/>
</dbReference>
<accession>A0A034VRP7</accession>
<dbReference type="AlphaFoldDB" id="A0A034VRP7"/>
<dbReference type="EMBL" id="GAKP01012961">
    <property type="protein sequence ID" value="JAC45991.1"/>
    <property type="molecule type" value="Transcribed_RNA"/>
</dbReference>
<evidence type="ECO:0000313" key="5">
    <source>
        <dbReference type="EMBL" id="JAC45991.1"/>
    </source>
</evidence>
<dbReference type="PANTHER" id="PTHR12510">
    <property type="entry name" value="TROPONIN C-AKIN-1 PROTEIN"/>
    <property type="match status" value="1"/>
</dbReference>
<name>A0A034VRP7_BACDO</name>
<evidence type="ECO:0000256" key="3">
    <source>
        <dbReference type="RuleBase" id="RU367036"/>
    </source>
</evidence>
<sequence length="160" mass="18861">MSAKMSGNLIKVFVYGTLKRGEPNHHWLTRPENGHSRFLCEAQTVVKFPLVIGTRYNIPFLLNKPGVGHNVHGEVYEVDDTMFANLDVLEDYPNYYDREIQQIKTENNEHIDCWLYLIKQFPEKLLSKRYLEKYNNSEALPYCERSERLPEVKAKDDMTY</sequence>
<protein>
    <recommendedName>
        <fullName evidence="3">Gamma-glutamylcyclotransferase family protein</fullName>
    </recommendedName>
</protein>
<dbReference type="Gene3D" id="3.10.490.10">
    <property type="entry name" value="Gamma-glutamyl cyclotransferase-like"/>
    <property type="match status" value="1"/>
</dbReference>
<organism evidence="5">
    <name type="scientific">Bactrocera dorsalis</name>
    <name type="common">Oriental fruit fly</name>
    <name type="synonym">Dacus dorsalis</name>
    <dbReference type="NCBI Taxonomy" id="27457"/>
    <lineage>
        <taxon>Eukaryota</taxon>
        <taxon>Metazoa</taxon>
        <taxon>Ecdysozoa</taxon>
        <taxon>Arthropoda</taxon>
        <taxon>Hexapoda</taxon>
        <taxon>Insecta</taxon>
        <taxon>Pterygota</taxon>
        <taxon>Neoptera</taxon>
        <taxon>Endopterygota</taxon>
        <taxon>Diptera</taxon>
        <taxon>Brachycera</taxon>
        <taxon>Muscomorpha</taxon>
        <taxon>Tephritoidea</taxon>
        <taxon>Tephritidae</taxon>
        <taxon>Bactrocera</taxon>
        <taxon>Bactrocera</taxon>
    </lineage>
</organism>
<proteinExistence type="inferred from homology"/>
<evidence type="ECO:0000256" key="1">
    <source>
        <dbReference type="ARBA" id="ARBA00008861"/>
    </source>
</evidence>
<dbReference type="GO" id="GO:0061929">
    <property type="term" value="F:gamma-glutamylaminecyclotransferase activity"/>
    <property type="evidence" value="ECO:0007669"/>
    <property type="project" value="InterPro"/>
</dbReference>
<dbReference type="Pfam" id="PF06094">
    <property type="entry name" value="GGACT"/>
    <property type="match status" value="1"/>
</dbReference>